<feature type="region of interest" description="Disordered" evidence="1">
    <location>
        <begin position="50"/>
        <end position="74"/>
    </location>
</feature>
<keyword evidence="3" id="KW-1185">Reference proteome</keyword>
<dbReference type="AlphaFoldDB" id="A0AAV4TVW3"/>
<sequence length="74" mass="8648">MQRDLLKSSASSTRKSFRFFRSRRSDQEKHTALHWPVLSSEWLQVSPDESQIHQGLSTPQKPPSPFCTLSKRMF</sequence>
<proteinExistence type="predicted"/>
<comment type="caution">
    <text evidence="2">The sequence shown here is derived from an EMBL/GenBank/DDBJ whole genome shotgun (WGS) entry which is preliminary data.</text>
</comment>
<evidence type="ECO:0000256" key="1">
    <source>
        <dbReference type="SAM" id="MobiDB-lite"/>
    </source>
</evidence>
<dbReference type="Proteomes" id="UP001054945">
    <property type="component" value="Unassembled WGS sequence"/>
</dbReference>
<accession>A0AAV4TVW3</accession>
<protein>
    <submittedName>
        <fullName evidence="2">Uncharacterized protein</fullName>
    </submittedName>
</protein>
<evidence type="ECO:0000313" key="2">
    <source>
        <dbReference type="EMBL" id="GIY48363.1"/>
    </source>
</evidence>
<reference evidence="2 3" key="1">
    <citation type="submission" date="2021-06" db="EMBL/GenBank/DDBJ databases">
        <title>Caerostris extrusa draft genome.</title>
        <authorList>
            <person name="Kono N."/>
            <person name="Arakawa K."/>
        </authorList>
    </citation>
    <scope>NUCLEOTIDE SEQUENCE [LARGE SCALE GENOMIC DNA]</scope>
</reference>
<evidence type="ECO:0000313" key="3">
    <source>
        <dbReference type="Proteomes" id="UP001054945"/>
    </source>
</evidence>
<name>A0AAV4TVW3_CAEEX</name>
<dbReference type="EMBL" id="BPLR01011706">
    <property type="protein sequence ID" value="GIY48363.1"/>
    <property type="molecule type" value="Genomic_DNA"/>
</dbReference>
<gene>
    <name evidence="2" type="ORF">CEXT_361211</name>
</gene>
<feature type="compositionally biased region" description="Polar residues" evidence="1">
    <location>
        <begin position="50"/>
        <end position="59"/>
    </location>
</feature>
<organism evidence="2 3">
    <name type="scientific">Caerostris extrusa</name>
    <name type="common">Bark spider</name>
    <name type="synonym">Caerostris bankana</name>
    <dbReference type="NCBI Taxonomy" id="172846"/>
    <lineage>
        <taxon>Eukaryota</taxon>
        <taxon>Metazoa</taxon>
        <taxon>Ecdysozoa</taxon>
        <taxon>Arthropoda</taxon>
        <taxon>Chelicerata</taxon>
        <taxon>Arachnida</taxon>
        <taxon>Araneae</taxon>
        <taxon>Araneomorphae</taxon>
        <taxon>Entelegynae</taxon>
        <taxon>Araneoidea</taxon>
        <taxon>Araneidae</taxon>
        <taxon>Caerostris</taxon>
    </lineage>
</organism>